<dbReference type="Proteomes" id="UP001152799">
    <property type="component" value="Chromosome 7"/>
</dbReference>
<accession>A0A9N9MY63</accession>
<name>A0A9N9MY63_9CUCU</name>
<feature type="domain" description="CCHC-type" evidence="2">
    <location>
        <begin position="314"/>
        <end position="327"/>
    </location>
</feature>
<dbReference type="PROSITE" id="PS50158">
    <property type="entry name" value="ZF_CCHC"/>
    <property type="match status" value="1"/>
</dbReference>
<keyword evidence="4" id="KW-1185">Reference proteome</keyword>
<proteinExistence type="predicted"/>
<keyword evidence="1" id="KW-0479">Metal-binding</keyword>
<evidence type="ECO:0000259" key="2">
    <source>
        <dbReference type="PROSITE" id="PS50158"/>
    </source>
</evidence>
<reference evidence="3" key="1">
    <citation type="submission" date="2022-01" db="EMBL/GenBank/DDBJ databases">
        <authorList>
            <person name="King R."/>
        </authorList>
    </citation>
    <scope>NUCLEOTIDE SEQUENCE</scope>
</reference>
<dbReference type="AlphaFoldDB" id="A0A9N9MY63"/>
<evidence type="ECO:0000313" key="3">
    <source>
        <dbReference type="EMBL" id="CAG9771470.1"/>
    </source>
</evidence>
<dbReference type="OrthoDB" id="6780591at2759"/>
<dbReference type="GO" id="GO:0003676">
    <property type="term" value="F:nucleic acid binding"/>
    <property type="evidence" value="ECO:0007669"/>
    <property type="project" value="InterPro"/>
</dbReference>
<evidence type="ECO:0000256" key="1">
    <source>
        <dbReference type="PROSITE-ProRule" id="PRU00047"/>
    </source>
</evidence>
<keyword evidence="1" id="KW-0863">Zinc-finger</keyword>
<keyword evidence="1" id="KW-0862">Zinc</keyword>
<gene>
    <name evidence="3" type="ORF">CEUTPL_LOCUS11902</name>
</gene>
<evidence type="ECO:0000313" key="4">
    <source>
        <dbReference type="Proteomes" id="UP001152799"/>
    </source>
</evidence>
<sequence>MPTENESDSDPEPPEPSCYKCCVKKKAPSVLVCISCGSLFHFSCSQRKKCLVIDGTRVICCSKNIAYNSKDTSNLNPNQMENYLLKVVLQQLQDQNLQLKEDSGQLKKDLVDTTKKYEDIKNRGLPLLTVGSMEKRAISDANVVKSEPVIIVKPKKDQNSRDTKKEIRRKVNPDGINISKFRQGSNGTVIIGTENIKHMDSLKNQLSKEMGADYEVVVPTKKRPKVKVVNINSSNVDVGDEDENITDQLVKGNSLVQDEGFHMRIVKKTENKYKNVDLIIEMDSKTHSRILTQEKIKIGWSRARVFNHISILQCYKCMSYNHYAKDCNSDVVTCSQCGGDHSYRQCNTPTVKCCNCDRKNKKNKNSSLDIGHSALDRTCPCRNDIASFETASRGKEGLMAIVTLTLAL</sequence>
<dbReference type="InterPro" id="IPR001878">
    <property type="entry name" value="Znf_CCHC"/>
</dbReference>
<protein>
    <recommendedName>
        <fullName evidence="2">CCHC-type domain-containing protein</fullName>
    </recommendedName>
</protein>
<organism evidence="3 4">
    <name type="scientific">Ceutorhynchus assimilis</name>
    <name type="common">cabbage seed weevil</name>
    <dbReference type="NCBI Taxonomy" id="467358"/>
    <lineage>
        <taxon>Eukaryota</taxon>
        <taxon>Metazoa</taxon>
        <taxon>Ecdysozoa</taxon>
        <taxon>Arthropoda</taxon>
        <taxon>Hexapoda</taxon>
        <taxon>Insecta</taxon>
        <taxon>Pterygota</taxon>
        <taxon>Neoptera</taxon>
        <taxon>Endopterygota</taxon>
        <taxon>Coleoptera</taxon>
        <taxon>Polyphaga</taxon>
        <taxon>Cucujiformia</taxon>
        <taxon>Curculionidae</taxon>
        <taxon>Ceutorhynchinae</taxon>
        <taxon>Ceutorhynchus</taxon>
    </lineage>
</organism>
<dbReference type="EMBL" id="OU892283">
    <property type="protein sequence ID" value="CAG9771470.1"/>
    <property type="molecule type" value="Genomic_DNA"/>
</dbReference>
<dbReference type="GO" id="GO:0008270">
    <property type="term" value="F:zinc ion binding"/>
    <property type="evidence" value="ECO:0007669"/>
    <property type="project" value="UniProtKB-KW"/>
</dbReference>